<proteinExistence type="predicted"/>
<dbReference type="Pfam" id="PF13749">
    <property type="entry name" value="HATPase_c_4"/>
    <property type="match status" value="1"/>
</dbReference>
<reference evidence="3" key="1">
    <citation type="submission" date="2020-06" db="EMBL/GenBank/DDBJ databases">
        <title>Unique genomic features of the anaerobic methanotrophic archaea.</title>
        <authorList>
            <person name="Chadwick G.L."/>
            <person name="Skennerton C.T."/>
            <person name="Laso-Perez R."/>
            <person name="Leu A.O."/>
            <person name="Speth D.R."/>
            <person name="Yu H."/>
            <person name="Morgan-Lang C."/>
            <person name="Hatzenpichler R."/>
            <person name="Goudeau D."/>
            <person name="Malmstrom R."/>
            <person name="Brazelton W.J."/>
            <person name="Woyke T."/>
            <person name="Hallam S.J."/>
            <person name="Tyson G.W."/>
            <person name="Wegener G."/>
            <person name="Boetius A."/>
            <person name="Orphan V."/>
        </authorList>
    </citation>
    <scope>NUCLEOTIDE SEQUENCE</scope>
</reference>
<dbReference type="PANTHER" id="PTHR30595">
    <property type="entry name" value="GLPR-RELATED TRANSCRIPTIONAL REPRESSOR"/>
    <property type="match status" value="1"/>
</dbReference>
<dbReference type="PANTHER" id="PTHR30595:SF6">
    <property type="entry name" value="SCHLAFEN ALBA-2 DOMAIN-CONTAINING PROTEIN"/>
    <property type="match status" value="1"/>
</dbReference>
<evidence type="ECO:0000259" key="1">
    <source>
        <dbReference type="Pfam" id="PF21247"/>
    </source>
</evidence>
<evidence type="ECO:0000313" key="3">
    <source>
        <dbReference type="EMBL" id="QNO47197.1"/>
    </source>
</evidence>
<dbReference type="Gene3D" id="3.30.565.60">
    <property type="match status" value="1"/>
</dbReference>
<dbReference type="EMBL" id="MT631244">
    <property type="protein sequence ID" value="QNO47197.1"/>
    <property type="molecule type" value="Genomic_DNA"/>
</dbReference>
<dbReference type="AlphaFoldDB" id="A0A7G9YGR3"/>
<dbReference type="Pfam" id="PF21247">
    <property type="entry name" value="Fic-like_C"/>
    <property type="match status" value="1"/>
</dbReference>
<dbReference type="EMBL" id="MT630626">
    <property type="protein sequence ID" value="QNO41360.1"/>
    <property type="molecule type" value="Genomic_DNA"/>
</dbReference>
<dbReference type="InterPro" id="IPR038475">
    <property type="entry name" value="RecG_C_sf"/>
</dbReference>
<organism evidence="3">
    <name type="scientific">Candidatus Methanogaster sp. ANME-2c ERB4</name>
    <dbReference type="NCBI Taxonomy" id="2759911"/>
    <lineage>
        <taxon>Archaea</taxon>
        <taxon>Methanobacteriati</taxon>
        <taxon>Methanobacteriota</taxon>
        <taxon>Stenosarchaea group</taxon>
        <taxon>Methanomicrobia</taxon>
        <taxon>Methanosarcinales</taxon>
        <taxon>ANME-2 cluster</taxon>
        <taxon>Candidatus Methanogasteraceae</taxon>
        <taxon>Candidatus Methanogaster</taxon>
    </lineage>
</organism>
<sequence length="392" mass="44920">MCPIAVREGTDKPYSCKDGFFIRTGPSSQKLRRDEIIDYFNHEGKIRFDEQFCMDFKYPDDFSEERFQRYLQQCKITSNLPLEQILTNLGVAQRQAGRLLMKNAGVLLFAREPTRFYFHAVITCVRFRGKTKTHIIDRKDFGEDIITNVDNAMKWLKTYIPLRYEIGGGKLQRDEIPELPYDALREALLNSVIHRDYFEKGAVTMVEFYDDRVHILNPGGLVKGICPEEFGLTSISRNPFLQGLFHRANLVERIGSGIGRMRDEMKTAGLLEPEFNWNGFFRITFLKEGVEHGGAADELVKEGKVTKSLTKSLTKLQIRILKNSERPVSMLELAEIAGVHHRSFFKKQHLDPLIEHGLVAMTIPDKPRSSKQKYVITEAGKELIASALKGNE</sequence>
<accession>A0A7G9YGR3</accession>
<dbReference type="InterPro" id="IPR049514">
    <property type="entry name" value="Fic-like_C"/>
</dbReference>
<protein>
    <recommendedName>
        <fullName evidence="1">Filamentation induced by cAMP protein Fic-like C-terminal domain-containing protein</fullName>
    </recommendedName>
</protein>
<gene>
    <name evidence="3" type="ORF">ADAEDOLL_00003</name>
    <name evidence="2" type="ORF">GDLGMCFF_00001</name>
</gene>
<name>A0A7G9YGR3_9EURY</name>
<feature type="domain" description="Filamentation induced by cAMP protein Fic-like C-terminal" evidence="1">
    <location>
        <begin position="326"/>
        <end position="377"/>
    </location>
</feature>
<evidence type="ECO:0000313" key="2">
    <source>
        <dbReference type="EMBL" id="QNO41360.1"/>
    </source>
</evidence>